<feature type="domain" description="Cation-transporting P-type ATPase N-terminal" evidence="14">
    <location>
        <begin position="91"/>
        <end position="166"/>
    </location>
</feature>
<comment type="similarity">
    <text evidence="12">Belongs to the cation transport ATPase (P-type) (TC 3.A.3) family.</text>
</comment>
<dbReference type="Gene3D" id="1.20.1110.10">
    <property type="entry name" value="Calcium-transporting ATPase, transmembrane domain"/>
    <property type="match status" value="1"/>
</dbReference>
<evidence type="ECO:0000256" key="4">
    <source>
        <dbReference type="ARBA" id="ARBA00022692"/>
    </source>
</evidence>
<dbReference type="Pfam" id="PF00122">
    <property type="entry name" value="E1-E2_ATPase"/>
    <property type="match status" value="1"/>
</dbReference>
<keyword evidence="11 12" id="KW-0472">Membrane</keyword>
<feature type="transmembrane region" description="Helical" evidence="12">
    <location>
        <begin position="799"/>
        <end position="820"/>
    </location>
</feature>
<feature type="transmembrane region" description="Helical" evidence="12">
    <location>
        <begin position="872"/>
        <end position="893"/>
    </location>
</feature>
<evidence type="ECO:0000256" key="7">
    <source>
        <dbReference type="ARBA" id="ARBA00022840"/>
    </source>
</evidence>
<protein>
    <recommendedName>
        <fullName evidence="12">Calcium-transporting ATPase</fullName>
        <ecNumber evidence="12">7.2.2.10</ecNumber>
    </recommendedName>
</protein>
<dbReference type="InterPro" id="IPR023298">
    <property type="entry name" value="ATPase_P-typ_TM_dom_sf"/>
</dbReference>
<dbReference type="InterPro" id="IPR001757">
    <property type="entry name" value="P_typ_ATPase"/>
</dbReference>
<dbReference type="SUPFAM" id="SSF81653">
    <property type="entry name" value="Calcium ATPase, transduction domain A"/>
    <property type="match status" value="1"/>
</dbReference>
<evidence type="ECO:0000256" key="10">
    <source>
        <dbReference type="ARBA" id="ARBA00023065"/>
    </source>
</evidence>
<keyword evidence="10 12" id="KW-0406">Ion transport</keyword>
<dbReference type="GO" id="GO:0016887">
    <property type="term" value="F:ATP hydrolysis activity"/>
    <property type="evidence" value="ECO:0007669"/>
    <property type="project" value="InterPro"/>
</dbReference>
<dbReference type="SUPFAM" id="SSF81665">
    <property type="entry name" value="Calcium ATPase, transmembrane domain M"/>
    <property type="match status" value="1"/>
</dbReference>
<evidence type="ECO:0000256" key="5">
    <source>
        <dbReference type="ARBA" id="ARBA00022741"/>
    </source>
</evidence>
<feature type="transmembrane region" description="Helical" evidence="12">
    <location>
        <begin position="970"/>
        <end position="990"/>
    </location>
</feature>
<dbReference type="GO" id="GO:0005524">
    <property type="term" value="F:ATP binding"/>
    <property type="evidence" value="ECO:0007669"/>
    <property type="project" value="UniProtKB-KW"/>
</dbReference>
<dbReference type="SFLD" id="SFLDF00027">
    <property type="entry name" value="p-type_atpase"/>
    <property type="match status" value="1"/>
</dbReference>
<dbReference type="SFLD" id="SFLDS00003">
    <property type="entry name" value="Haloacid_Dehalogenase"/>
    <property type="match status" value="1"/>
</dbReference>
<gene>
    <name evidence="15" type="ORF">BS47DRAFT_1320610</name>
</gene>
<evidence type="ECO:0000256" key="1">
    <source>
        <dbReference type="ARBA" id="ARBA00004127"/>
    </source>
</evidence>
<dbReference type="InterPro" id="IPR036412">
    <property type="entry name" value="HAD-like_sf"/>
</dbReference>
<dbReference type="Gene3D" id="2.70.150.10">
    <property type="entry name" value="Calcium-transporting ATPase, cytoplasmic transduction domain A"/>
    <property type="match status" value="1"/>
</dbReference>
<dbReference type="SFLD" id="SFLDG00002">
    <property type="entry name" value="C1.7:_P-type_atpase_like"/>
    <property type="match status" value="1"/>
</dbReference>
<evidence type="ECO:0000256" key="8">
    <source>
        <dbReference type="ARBA" id="ARBA00022967"/>
    </source>
</evidence>
<comment type="catalytic activity">
    <reaction evidence="12">
        <text>Ca(2+)(in) + ATP + H2O = Ca(2+)(out) + ADP + phosphate + H(+)</text>
        <dbReference type="Rhea" id="RHEA:18105"/>
        <dbReference type="ChEBI" id="CHEBI:15377"/>
        <dbReference type="ChEBI" id="CHEBI:15378"/>
        <dbReference type="ChEBI" id="CHEBI:29108"/>
        <dbReference type="ChEBI" id="CHEBI:30616"/>
        <dbReference type="ChEBI" id="CHEBI:43474"/>
        <dbReference type="ChEBI" id="CHEBI:456216"/>
        <dbReference type="EC" id="7.2.2.10"/>
    </reaction>
</comment>
<evidence type="ECO:0000256" key="3">
    <source>
        <dbReference type="ARBA" id="ARBA00022568"/>
    </source>
</evidence>
<comment type="caution">
    <text evidence="15">The sequence shown here is derived from an EMBL/GenBank/DDBJ whole genome shotgun (WGS) entry which is preliminary data.</text>
</comment>
<dbReference type="Proteomes" id="UP000886523">
    <property type="component" value="Unassembled WGS sequence"/>
</dbReference>
<feature type="transmembrane region" description="Helical" evidence="12">
    <location>
        <begin position="334"/>
        <end position="356"/>
    </location>
</feature>
<accession>A0A9P6DSJ3</accession>
<evidence type="ECO:0000256" key="12">
    <source>
        <dbReference type="RuleBase" id="RU361146"/>
    </source>
</evidence>
<dbReference type="EC" id="7.2.2.10" evidence="12"/>
<dbReference type="GO" id="GO:0005388">
    <property type="term" value="F:P-type calcium transporter activity"/>
    <property type="evidence" value="ECO:0007669"/>
    <property type="project" value="UniProtKB-EC"/>
</dbReference>
<keyword evidence="4 12" id="KW-0812">Transmembrane</keyword>
<dbReference type="FunFam" id="2.70.150.10:FF:000008">
    <property type="entry name" value="Calcium-transporting ATPase"/>
    <property type="match status" value="1"/>
</dbReference>
<keyword evidence="6 12" id="KW-0106">Calcium</keyword>
<dbReference type="Gene3D" id="3.40.50.1000">
    <property type="entry name" value="HAD superfamily/HAD-like"/>
    <property type="match status" value="1"/>
</dbReference>
<feature type="transmembrane region" description="Helical" evidence="12">
    <location>
        <begin position="170"/>
        <end position="186"/>
    </location>
</feature>
<keyword evidence="7 12" id="KW-0067">ATP-binding</keyword>
<dbReference type="PROSITE" id="PS00154">
    <property type="entry name" value="ATPASE_E1_E2"/>
    <property type="match status" value="1"/>
</dbReference>
<evidence type="ECO:0000259" key="14">
    <source>
        <dbReference type="SMART" id="SM00831"/>
    </source>
</evidence>
<dbReference type="PRINTS" id="PR00119">
    <property type="entry name" value="CATATPASE"/>
</dbReference>
<dbReference type="EMBL" id="MU129054">
    <property type="protein sequence ID" value="KAF9508660.1"/>
    <property type="molecule type" value="Genomic_DNA"/>
</dbReference>
<dbReference type="InterPro" id="IPR059000">
    <property type="entry name" value="ATPase_P-type_domA"/>
</dbReference>
<feature type="transmembrane region" description="Helical" evidence="12">
    <location>
        <begin position="935"/>
        <end position="955"/>
    </location>
</feature>
<dbReference type="PRINTS" id="PR00121">
    <property type="entry name" value="NAKATPASE"/>
</dbReference>
<comment type="function">
    <text evidence="12">Catalyzes the hydrolysis of ATP coupled with the transport of calcium.</text>
</comment>
<evidence type="ECO:0000256" key="2">
    <source>
        <dbReference type="ARBA" id="ARBA00022448"/>
    </source>
</evidence>
<sequence>MALVDKKRSSISDLHGPRHPASSLFIPPAKYHKRRPGNSPVSSPSDEKAYKQNYDPSFPPSTQRPRVYNAYPVISPPPPIPHGDLETVTSKYASVPIEEVLSFFRTDPTVGLSSSIVPTLRATHGYNEFSSSSSISAFRKIFDTIYGSPLNLLLLGSAAISVIVGNIDDAVSITISILIVLTVGFVQERRSEKSLEALNRLVPHYCHLLRDSRQTTVLASELLPGDIVSFTVGDRIPADVRLLTTLDLYIDESSLTGEAHAVRKSTDPCARGVPLGERSSVAFMGTLVRNGKGTGIVVSTGEYTEFGAVFTTMQNIEEKRTPLQSSMDELAKKLSTLSFGIIGAICLIGIMQHRSWLGMFTIGGRSWIIHWVHNLIAIYFAVSLAVAAIPEGLPIVTTVTLALGVLRMAGRKAIVKKLPSVEALGSISVICCDKTGTLTRNEQSVTEIHTVTDFFRIDLPQLQPTPSPALLKTIQIGSICNAAVRNRDGIIVGRSTDVALLSVLGVFGLPSQKEARFNFNVLAERPFNSELKSMAVSGTHGSDTREIYYIKGALEVILPRCTAYYISEESMPALDEATRLLICTKAETASSRGLRLVAMAYGFGSVSSLEKDTTAPGATGSPQRNLVFAGYQAMMDPPRKGVSDAISSLHSGGVRVVMITGDAVETGLAIARQLGMLVHTKGPRTGCLTGKEIDEMDDRMLRDRVDGITVFARTTPRHKMRIVSALQSRGAVVAMTGDGGKWRVNDAPALKMADIGVAMGSGTDVAKEAADVILVDDNFSTILAAIEEGKSIFHNIQHFLAFQLSTAIATLTLITLSTIFRLSNPLNAMQILFINILMDGPPSQSLGVDPADHSVMRRPPRPKDAPIITKQVLFRVLFSASVIVLLTLFVYIHELSDGQMSRRDQTMTFTCFVFLDLASALQNRGLGCGLTQNKMLLTTVLTSFVVQLALVYIPITQSVFQTEALRARDLFTLLCLAAISILLHEVRRGYERQDERRRDREQGWDRVANIA</sequence>
<dbReference type="Pfam" id="PF00689">
    <property type="entry name" value="Cation_ATPase_C"/>
    <property type="match status" value="1"/>
</dbReference>
<dbReference type="InterPro" id="IPR006068">
    <property type="entry name" value="ATPase_P-typ_cation-transptr_C"/>
</dbReference>
<comment type="subcellular location">
    <subcellularLocation>
        <location evidence="1">Endomembrane system</location>
        <topology evidence="1">Multi-pass membrane protein</topology>
    </subcellularLocation>
    <subcellularLocation>
        <location evidence="12">Membrane</location>
        <topology evidence="12">Multi-pass membrane protein</topology>
    </subcellularLocation>
</comment>
<reference evidence="15" key="1">
    <citation type="journal article" date="2020" name="Nat. Commun.">
        <title>Large-scale genome sequencing of mycorrhizal fungi provides insights into the early evolution of symbiotic traits.</title>
        <authorList>
            <person name="Miyauchi S."/>
            <person name="Kiss E."/>
            <person name="Kuo A."/>
            <person name="Drula E."/>
            <person name="Kohler A."/>
            <person name="Sanchez-Garcia M."/>
            <person name="Morin E."/>
            <person name="Andreopoulos B."/>
            <person name="Barry K.W."/>
            <person name="Bonito G."/>
            <person name="Buee M."/>
            <person name="Carver A."/>
            <person name="Chen C."/>
            <person name="Cichocki N."/>
            <person name="Clum A."/>
            <person name="Culley D."/>
            <person name="Crous P.W."/>
            <person name="Fauchery L."/>
            <person name="Girlanda M."/>
            <person name="Hayes R.D."/>
            <person name="Keri Z."/>
            <person name="LaButti K."/>
            <person name="Lipzen A."/>
            <person name="Lombard V."/>
            <person name="Magnuson J."/>
            <person name="Maillard F."/>
            <person name="Murat C."/>
            <person name="Nolan M."/>
            <person name="Ohm R.A."/>
            <person name="Pangilinan J."/>
            <person name="Pereira M.F."/>
            <person name="Perotto S."/>
            <person name="Peter M."/>
            <person name="Pfister S."/>
            <person name="Riley R."/>
            <person name="Sitrit Y."/>
            <person name="Stielow J.B."/>
            <person name="Szollosi G."/>
            <person name="Zifcakova L."/>
            <person name="Stursova M."/>
            <person name="Spatafora J.W."/>
            <person name="Tedersoo L."/>
            <person name="Vaario L.M."/>
            <person name="Yamada A."/>
            <person name="Yan M."/>
            <person name="Wang P."/>
            <person name="Xu J."/>
            <person name="Bruns T."/>
            <person name="Baldrian P."/>
            <person name="Vilgalys R."/>
            <person name="Dunand C."/>
            <person name="Henrissat B."/>
            <person name="Grigoriev I.V."/>
            <person name="Hibbett D."/>
            <person name="Nagy L.G."/>
            <person name="Martin F.M."/>
        </authorList>
    </citation>
    <scope>NUCLEOTIDE SEQUENCE</scope>
    <source>
        <strain evidence="15">UP504</strain>
    </source>
</reference>
<keyword evidence="8" id="KW-1278">Translocase</keyword>
<evidence type="ECO:0000313" key="16">
    <source>
        <dbReference type="Proteomes" id="UP000886523"/>
    </source>
</evidence>
<proteinExistence type="inferred from homology"/>
<dbReference type="GO" id="GO:0012505">
    <property type="term" value="C:endomembrane system"/>
    <property type="evidence" value="ECO:0007669"/>
    <property type="project" value="UniProtKB-SubCell"/>
</dbReference>
<dbReference type="InterPro" id="IPR006413">
    <property type="entry name" value="P-type_ATPase_IIA_PMR1"/>
</dbReference>
<keyword evidence="9 12" id="KW-1133">Transmembrane helix</keyword>
<dbReference type="InterPro" id="IPR004014">
    <property type="entry name" value="ATPase_P-typ_cation-transptr_N"/>
</dbReference>
<comment type="caution">
    <text evidence="12">Lacks conserved residue(s) required for the propagation of feature annotation.</text>
</comment>
<keyword evidence="5 12" id="KW-0547">Nucleotide-binding</keyword>
<dbReference type="Gene3D" id="3.40.1110.10">
    <property type="entry name" value="Calcium-transporting ATPase, cytoplasmic domain N"/>
    <property type="match status" value="1"/>
</dbReference>
<dbReference type="SUPFAM" id="SSF56784">
    <property type="entry name" value="HAD-like"/>
    <property type="match status" value="1"/>
</dbReference>
<dbReference type="InterPro" id="IPR023299">
    <property type="entry name" value="ATPase_P-typ_cyto_dom_N"/>
</dbReference>
<evidence type="ECO:0000256" key="9">
    <source>
        <dbReference type="ARBA" id="ARBA00022989"/>
    </source>
</evidence>
<evidence type="ECO:0000256" key="11">
    <source>
        <dbReference type="ARBA" id="ARBA00023136"/>
    </source>
</evidence>
<dbReference type="NCBIfam" id="TIGR01522">
    <property type="entry name" value="ATPase-IIA2_Ca"/>
    <property type="match status" value="1"/>
</dbReference>
<feature type="compositionally biased region" description="Basic and acidic residues" evidence="13">
    <location>
        <begin position="1"/>
        <end position="10"/>
    </location>
</feature>
<keyword evidence="2 12" id="KW-0813">Transport</keyword>
<evidence type="ECO:0000313" key="15">
    <source>
        <dbReference type="EMBL" id="KAF9508660.1"/>
    </source>
</evidence>
<organism evidence="15 16">
    <name type="scientific">Hydnum rufescens UP504</name>
    <dbReference type="NCBI Taxonomy" id="1448309"/>
    <lineage>
        <taxon>Eukaryota</taxon>
        <taxon>Fungi</taxon>
        <taxon>Dikarya</taxon>
        <taxon>Basidiomycota</taxon>
        <taxon>Agaricomycotina</taxon>
        <taxon>Agaricomycetes</taxon>
        <taxon>Cantharellales</taxon>
        <taxon>Hydnaceae</taxon>
        <taxon>Hydnum</taxon>
    </lineage>
</organism>
<dbReference type="InterPro" id="IPR044492">
    <property type="entry name" value="P_typ_ATPase_HD_dom"/>
</dbReference>
<dbReference type="InterPro" id="IPR023214">
    <property type="entry name" value="HAD_sf"/>
</dbReference>
<dbReference type="GO" id="GO:0016020">
    <property type="term" value="C:membrane"/>
    <property type="evidence" value="ECO:0007669"/>
    <property type="project" value="UniProtKB-SubCell"/>
</dbReference>
<dbReference type="PANTHER" id="PTHR42861">
    <property type="entry name" value="CALCIUM-TRANSPORTING ATPASE"/>
    <property type="match status" value="1"/>
</dbReference>
<dbReference type="OrthoDB" id="3352408at2759"/>
<evidence type="ECO:0000256" key="6">
    <source>
        <dbReference type="ARBA" id="ARBA00022837"/>
    </source>
</evidence>
<feature type="transmembrane region" description="Helical" evidence="12">
    <location>
        <begin position="145"/>
        <end position="164"/>
    </location>
</feature>
<feature type="region of interest" description="Disordered" evidence="13">
    <location>
        <begin position="1"/>
        <end position="63"/>
    </location>
</feature>
<dbReference type="Pfam" id="PF13246">
    <property type="entry name" value="Cation_ATPase"/>
    <property type="match status" value="1"/>
</dbReference>
<keyword evidence="16" id="KW-1185">Reference proteome</keyword>
<evidence type="ECO:0000256" key="13">
    <source>
        <dbReference type="SAM" id="MobiDB-lite"/>
    </source>
</evidence>
<dbReference type="AlphaFoldDB" id="A0A9P6DSJ3"/>
<feature type="transmembrane region" description="Helical" evidence="12">
    <location>
        <begin position="376"/>
        <end position="406"/>
    </location>
</feature>
<dbReference type="Pfam" id="PF00690">
    <property type="entry name" value="Cation_ATPase_N"/>
    <property type="match status" value="1"/>
</dbReference>
<dbReference type="InterPro" id="IPR008250">
    <property type="entry name" value="ATPase_P-typ_transduc_dom_A_sf"/>
</dbReference>
<keyword evidence="3 12" id="KW-0109">Calcium transport</keyword>
<dbReference type="InterPro" id="IPR018303">
    <property type="entry name" value="ATPase_P-typ_P_site"/>
</dbReference>
<name>A0A9P6DSJ3_9AGAM</name>
<dbReference type="NCBIfam" id="TIGR01494">
    <property type="entry name" value="ATPase_P-type"/>
    <property type="match status" value="2"/>
</dbReference>
<dbReference type="SMART" id="SM00831">
    <property type="entry name" value="Cation_ATPase_N"/>
    <property type="match status" value="1"/>
</dbReference>